<keyword evidence="1" id="KW-0812">Transmembrane</keyword>
<dbReference type="STRING" id="1122949.GCA_000378725_00136"/>
<evidence type="ECO:0000256" key="1">
    <source>
        <dbReference type="SAM" id="Phobius"/>
    </source>
</evidence>
<dbReference type="AlphaFoldDB" id="A0A379C3L6"/>
<accession>A0A379C3L6</accession>
<name>A0A379C3L6_9FIRM</name>
<keyword evidence="1" id="KW-0472">Membrane</keyword>
<dbReference type="OrthoDB" id="2388036at2"/>
<gene>
    <name evidence="2" type="ORF">NCTC13149_00065</name>
</gene>
<dbReference type="EMBL" id="UGSZ01000001">
    <property type="protein sequence ID" value="SUB56295.1"/>
    <property type="molecule type" value="Genomic_DNA"/>
</dbReference>
<feature type="transmembrane region" description="Helical" evidence="1">
    <location>
        <begin position="9"/>
        <end position="29"/>
    </location>
</feature>
<proteinExistence type="predicted"/>
<keyword evidence="1" id="KW-1133">Transmembrane helix</keyword>
<protein>
    <submittedName>
        <fullName evidence="2">YycH protein</fullName>
    </submittedName>
</protein>
<dbReference type="RefSeq" id="WP_019034202.1">
    <property type="nucleotide sequence ID" value="NZ_CAMUOS010000005.1"/>
</dbReference>
<sequence>MDWKKSKTILIIALIITNLILSIILLVSYSNTRDLSLSKYSIANTKDILANFEIEIDCKIPKKHPRLSSLLVEFESYDEQSLNRRFFDSLGIITHPSTDRIEINYNNEHINLFNYRRIFYENSAKVKIYDVDSLKKAQKICENFMLNNNYNIDDMELSYSYFDEGKYYLNYSKIFEKNSLESSYTNFVIDNRGVVSMDRLWLNVLKKSKAKFRLSSAPRALLALIDKEESYGKIVKRIVPCYYFNPEDQGYIEDITKALQGRAIPAWKIEFSDGDNIVIDTF</sequence>
<organism evidence="2 3">
    <name type="scientific">Peptoniphilus lacrimalis</name>
    <dbReference type="NCBI Taxonomy" id="33031"/>
    <lineage>
        <taxon>Bacteria</taxon>
        <taxon>Bacillati</taxon>
        <taxon>Bacillota</taxon>
        <taxon>Tissierellia</taxon>
        <taxon>Tissierellales</taxon>
        <taxon>Peptoniphilaceae</taxon>
        <taxon>Peptoniphilus</taxon>
    </lineage>
</organism>
<dbReference type="Proteomes" id="UP000255517">
    <property type="component" value="Unassembled WGS sequence"/>
</dbReference>
<evidence type="ECO:0000313" key="3">
    <source>
        <dbReference type="Proteomes" id="UP000255517"/>
    </source>
</evidence>
<reference evidence="2 3" key="1">
    <citation type="submission" date="2018-06" db="EMBL/GenBank/DDBJ databases">
        <authorList>
            <consortium name="Pathogen Informatics"/>
            <person name="Doyle S."/>
        </authorList>
    </citation>
    <scope>NUCLEOTIDE SEQUENCE [LARGE SCALE GENOMIC DNA]</scope>
    <source>
        <strain evidence="2 3">NCTC13149</strain>
    </source>
</reference>
<evidence type="ECO:0000313" key="2">
    <source>
        <dbReference type="EMBL" id="SUB56295.1"/>
    </source>
</evidence>